<gene>
    <name evidence="1" type="ORF">B0H16DRAFT_1764680</name>
</gene>
<evidence type="ECO:0000313" key="2">
    <source>
        <dbReference type="Proteomes" id="UP001215598"/>
    </source>
</evidence>
<name>A0AAD7MWX6_9AGAR</name>
<protein>
    <recommendedName>
        <fullName evidence="3">F-box domain-containing protein</fullName>
    </recommendedName>
</protein>
<organism evidence="1 2">
    <name type="scientific">Mycena metata</name>
    <dbReference type="NCBI Taxonomy" id="1033252"/>
    <lineage>
        <taxon>Eukaryota</taxon>
        <taxon>Fungi</taxon>
        <taxon>Dikarya</taxon>
        <taxon>Basidiomycota</taxon>
        <taxon>Agaricomycotina</taxon>
        <taxon>Agaricomycetes</taxon>
        <taxon>Agaricomycetidae</taxon>
        <taxon>Agaricales</taxon>
        <taxon>Marasmiineae</taxon>
        <taxon>Mycenaceae</taxon>
        <taxon>Mycena</taxon>
    </lineage>
</organism>
<accession>A0AAD7MWX6</accession>
<reference evidence="1" key="1">
    <citation type="submission" date="2023-03" db="EMBL/GenBank/DDBJ databases">
        <title>Massive genome expansion in bonnet fungi (Mycena s.s.) driven by repeated elements and novel gene families across ecological guilds.</title>
        <authorList>
            <consortium name="Lawrence Berkeley National Laboratory"/>
            <person name="Harder C.B."/>
            <person name="Miyauchi S."/>
            <person name="Viragh M."/>
            <person name="Kuo A."/>
            <person name="Thoen E."/>
            <person name="Andreopoulos B."/>
            <person name="Lu D."/>
            <person name="Skrede I."/>
            <person name="Drula E."/>
            <person name="Henrissat B."/>
            <person name="Morin E."/>
            <person name="Kohler A."/>
            <person name="Barry K."/>
            <person name="LaButti K."/>
            <person name="Morin E."/>
            <person name="Salamov A."/>
            <person name="Lipzen A."/>
            <person name="Mereny Z."/>
            <person name="Hegedus B."/>
            <person name="Baldrian P."/>
            <person name="Stursova M."/>
            <person name="Weitz H."/>
            <person name="Taylor A."/>
            <person name="Grigoriev I.V."/>
            <person name="Nagy L.G."/>
            <person name="Martin F."/>
            <person name="Kauserud H."/>
        </authorList>
    </citation>
    <scope>NUCLEOTIDE SEQUENCE</scope>
    <source>
        <strain evidence="1">CBHHK182m</strain>
    </source>
</reference>
<keyword evidence="2" id="KW-1185">Reference proteome</keyword>
<dbReference type="InterPro" id="IPR032675">
    <property type="entry name" value="LRR_dom_sf"/>
</dbReference>
<dbReference type="Proteomes" id="UP001215598">
    <property type="component" value="Unassembled WGS sequence"/>
</dbReference>
<dbReference type="AlphaFoldDB" id="A0AAD7MWX6"/>
<dbReference type="SUPFAM" id="SSF52047">
    <property type="entry name" value="RNI-like"/>
    <property type="match status" value="1"/>
</dbReference>
<evidence type="ECO:0008006" key="3">
    <source>
        <dbReference type="Google" id="ProtNLM"/>
    </source>
</evidence>
<evidence type="ECO:0000313" key="1">
    <source>
        <dbReference type="EMBL" id="KAJ7735710.1"/>
    </source>
</evidence>
<dbReference type="EMBL" id="JARKIB010000125">
    <property type="protein sequence ID" value="KAJ7735710.1"/>
    <property type="molecule type" value="Genomic_DNA"/>
</dbReference>
<proteinExistence type="predicted"/>
<sequence length="513" mass="58812">MGAAERVPSELWLEVLQNIHQYDLPIHHRLYDRETLSSFSFACRTFHRVSRPLLFSRFRFTPYLVTCGGELRLPSPTATDNILKRLAFWSSPEIASFVRHCDIDPLHEFWKPKDEWHFLADSPYILLDALFGRLAHFTGLQRLNAWRVHFTQARVNVLCHLPILSELEIRFCSVPSGERIDPFPQALRVSKFSVLSDKEPEYGGDHWIPLLHRDQLHSLITDINSRLIGRAADAFPSFPNVQELTVSLELPIPSQNLTILSKFPAVRILKIRRNTDVLALGLLPPPSPIFPLLRDYGGPHQYLPMLLPFATLTHLKISRCTPQNLIATLEGVGGTDGIVSFHAQFSQLTSAAFYTIVKLLPCLTELEIRIVLGSTGHMFKRRIDLDDFKLREGEIMGGEEDYEVRTGFKPSAFFETLPAASILPPGLKHLAISWECESNDDFDQLSAYKLPNFEQLRNALITRCPALRWLCLDGQYFMFQWRIAADGVVEKKTLTKFVDVQEERDPEKFWDFF</sequence>
<comment type="caution">
    <text evidence="1">The sequence shown here is derived from an EMBL/GenBank/DDBJ whole genome shotgun (WGS) entry which is preliminary data.</text>
</comment>
<dbReference type="Gene3D" id="3.80.10.10">
    <property type="entry name" value="Ribonuclease Inhibitor"/>
    <property type="match status" value="1"/>
</dbReference>